<evidence type="ECO:0000313" key="2">
    <source>
        <dbReference type="Proteomes" id="UP001321520"/>
    </source>
</evidence>
<name>A0ABY9EH71_9GAMM</name>
<organism evidence="1 2">
    <name type="scientific">Microbulbifer spongiae</name>
    <dbReference type="NCBI Taxonomy" id="2944933"/>
    <lineage>
        <taxon>Bacteria</taxon>
        <taxon>Pseudomonadati</taxon>
        <taxon>Pseudomonadota</taxon>
        <taxon>Gammaproteobacteria</taxon>
        <taxon>Cellvibrionales</taxon>
        <taxon>Microbulbiferaceae</taxon>
        <taxon>Microbulbifer</taxon>
    </lineage>
</organism>
<accession>A0ABY9EH71</accession>
<protein>
    <submittedName>
        <fullName evidence="1">Phage portal protein</fullName>
    </submittedName>
</protein>
<gene>
    <name evidence="1" type="ORF">M8T91_18645</name>
</gene>
<geneLocation type="plasmid" evidence="1 2">
    <name>unnamed</name>
</geneLocation>
<sequence length="521" mass="59390">MNTLDALIGFFSPEAGLRRVQARRALRIAAAYEAAKPSRLRKNPADNRSGDLVADGDVETLRGQARHLEQNHDFAFGILTTLVNNVVGPRGIDVEFQPKTWDGEIHDELAARMNALYREWAHRPECTRQFSWAKTQRLLCNTWLRDGEVLMRHLQGSVPGLKHRTATPYSIECLEPDFLPVDYNDPGRRIVQGVEKSAWGEANAYWLCDEHPGASLNWRMKRRRHNAANIEHLKFVRRLHQTRGVSIFAAVMNRLNDIKDYEENERVAAKIASAMVGFIQKGSPELYEQHEDWDENGNRTLDIRAGAIYDDLRPGESVGTIQSNRPSGLLTPFLETMQRMAAAGTLASFSSISKNYNGTYSAQRQELVEQWSAYETLSLEFCEEIVEPAVRRWVQMGLLADALAVPAEVDPESLLHLDFITPVMPWIDPVREASADETLLENVLASPQQTIRRRGKKPEDVLKQTAAWQKNCKTRGLPPRSNALPFPHNRPNLNLNRRQLCLKILVQHHRCRRQRSRYLCV</sequence>
<proteinExistence type="predicted"/>
<reference evidence="1 2" key="1">
    <citation type="submission" date="2022-05" db="EMBL/GenBank/DDBJ databases">
        <title>Microbulbifer sp. nov., isolated from sponge.</title>
        <authorList>
            <person name="Gao L."/>
        </authorList>
    </citation>
    <scope>NUCLEOTIDE SEQUENCE [LARGE SCALE GENOMIC DNA]</scope>
    <source>
        <strain evidence="1 2">MI-G</strain>
        <plasmid evidence="1 2">unnamed</plasmid>
    </source>
</reference>
<dbReference type="RefSeq" id="WP_301419222.1">
    <property type="nucleotide sequence ID" value="NZ_CP098024.1"/>
</dbReference>
<dbReference type="Pfam" id="PF05136">
    <property type="entry name" value="Phage_portal_2"/>
    <property type="match status" value="1"/>
</dbReference>
<dbReference type="Proteomes" id="UP001321520">
    <property type="component" value="Plasmid unnamed"/>
</dbReference>
<dbReference type="InterPro" id="IPR006429">
    <property type="entry name" value="Phage_lambda_portal"/>
</dbReference>
<evidence type="ECO:0000313" key="1">
    <source>
        <dbReference type="EMBL" id="WKD51677.1"/>
    </source>
</evidence>
<keyword evidence="1" id="KW-0614">Plasmid</keyword>
<dbReference type="NCBIfam" id="TIGR01539">
    <property type="entry name" value="portal_lambda"/>
    <property type="match status" value="1"/>
</dbReference>
<keyword evidence="2" id="KW-1185">Reference proteome</keyword>
<dbReference type="EMBL" id="CP098024">
    <property type="protein sequence ID" value="WKD51677.1"/>
    <property type="molecule type" value="Genomic_DNA"/>
</dbReference>